<dbReference type="Pfam" id="PF16977">
    <property type="entry name" value="ApeC"/>
    <property type="match status" value="1"/>
</dbReference>
<keyword evidence="3" id="KW-1185">Reference proteome</keyword>
<dbReference type="PANTHER" id="PTHR19324">
    <property type="entry name" value="PERFORIN-LIKE PROTEIN 1"/>
    <property type="match status" value="1"/>
</dbReference>
<keyword evidence="1" id="KW-0732">Signal</keyword>
<name>A0ABM1F1T1_PRICU</name>
<evidence type="ECO:0000313" key="4">
    <source>
        <dbReference type="RefSeq" id="XP_014678402.1"/>
    </source>
</evidence>
<feature type="chain" id="PRO_5047198846" evidence="1">
    <location>
        <begin position="17"/>
        <end position="243"/>
    </location>
</feature>
<evidence type="ECO:0000313" key="3">
    <source>
        <dbReference type="Proteomes" id="UP000695022"/>
    </source>
</evidence>
<dbReference type="PANTHER" id="PTHR19324:SF33">
    <property type="entry name" value="MUCIN-5AC"/>
    <property type="match status" value="1"/>
</dbReference>
<feature type="domain" description="Apextrin C-terminal" evidence="2">
    <location>
        <begin position="30"/>
        <end position="232"/>
    </location>
</feature>
<evidence type="ECO:0000259" key="2">
    <source>
        <dbReference type="Pfam" id="PF16977"/>
    </source>
</evidence>
<dbReference type="Proteomes" id="UP000695022">
    <property type="component" value="Unplaced"/>
</dbReference>
<proteinExistence type="predicted"/>
<evidence type="ECO:0000256" key="1">
    <source>
        <dbReference type="SAM" id="SignalP"/>
    </source>
</evidence>
<dbReference type="InterPro" id="IPR031569">
    <property type="entry name" value="ApeC"/>
</dbReference>
<feature type="signal peptide" evidence="1">
    <location>
        <begin position="1"/>
        <end position="16"/>
    </location>
</feature>
<accession>A0ABM1F1T1</accession>
<dbReference type="GeneID" id="106818189"/>
<reference evidence="4" key="1">
    <citation type="submission" date="2025-08" db="UniProtKB">
        <authorList>
            <consortium name="RefSeq"/>
        </authorList>
    </citation>
    <scope>IDENTIFICATION</scope>
</reference>
<dbReference type="RefSeq" id="XP_014678402.1">
    <property type="nucleotide sequence ID" value="XM_014822916.1"/>
</dbReference>
<organism evidence="3 4">
    <name type="scientific">Priapulus caudatus</name>
    <name type="common">Priapulid worm</name>
    <dbReference type="NCBI Taxonomy" id="37621"/>
    <lineage>
        <taxon>Eukaryota</taxon>
        <taxon>Metazoa</taxon>
        <taxon>Ecdysozoa</taxon>
        <taxon>Scalidophora</taxon>
        <taxon>Priapulida</taxon>
        <taxon>Priapulimorpha</taxon>
        <taxon>Priapulimorphida</taxon>
        <taxon>Priapulidae</taxon>
        <taxon>Priapulus</taxon>
    </lineage>
</organism>
<protein>
    <submittedName>
        <fullName evidence="4">Uncharacterized protein LOC106818189</fullName>
    </submittedName>
</protein>
<sequence>MKCLLVALCLAASSYAYKLDLDIDLENAVWPKGAYGLTKPEFGCPEPEEGFTWREGMRFHDTEDSFPDNQWSDILHFYGNYGKNNMEQHFCMKTTDQTSDYAWPQGQYCLFRASNQACPAGFRDGWIKFDDEDSFNSNHVSGEVPHGTYDHNTLIWYCCKTQGFHDVPMQLPRHKPFYLFKHGDRCQQVAGMHENEEWFQWDSEDTPPGNEYAGSVPTSVIGQNVRIYYCYYTPKFRRPDSRQ</sequence>
<gene>
    <name evidence="4" type="primary">LOC106818189</name>
</gene>